<evidence type="ECO:0000313" key="6">
    <source>
        <dbReference type="Proteomes" id="UP000039865"/>
    </source>
</evidence>
<proteinExistence type="predicted"/>
<evidence type="ECO:0000259" key="4">
    <source>
        <dbReference type="Pfam" id="PF21773"/>
    </source>
</evidence>
<organism evidence="5 6">
    <name type="scientific">Stylonychia lemnae</name>
    <name type="common">Ciliate</name>
    <dbReference type="NCBI Taxonomy" id="5949"/>
    <lineage>
        <taxon>Eukaryota</taxon>
        <taxon>Sar</taxon>
        <taxon>Alveolata</taxon>
        <taxon>Ciliophora</taxon>
        <taxon>Intramacronucleata</taxon>
        <taxon>Spirotrichea</taxon>
        <taxon>Stichotrichia</taxon>
        <taxon>Sporadotrichida</taxon>
        <taxon>Oxytrichidae</taxon>
        <taxon>Stylonychinae</taxon>
        <taxon>Stylonychia</taxon>
    </lineage>
</organism>
<dbReference type="InterPro" id="IPR049258">
    <property type="entry name" value="ODAD1_CC"/>
</dbReference>
<dbReference type="InParanoid" id="A0A077ZNL7"/>
<dbReference type="OMA" id="CYKDTIC"/>
<feature type="coiled-coil region" evidence="2">
    <location>
        <begin position="350"/>
        <end position="409"/>
    </location>
</feature>
<feature type="domain" description="ODAD1 central coiled coil region" evidence="4">
    <location>
        <begin position="142"/>
        <end position="443"/>
    </location>
</feature>
<feature type="coiled-coil region" evidence="2">
    <location>
        <begin position="19"/>
        <end position="252"/>
    </location>
</feature>
<feature type="compositionally biased region" description="Basic and acidic residues" evidence="3">
    <location>
        <begin position="527"/>
        <end position="547"/>
    </location>
</feature>
<feature type="compositionally biased region" description="Acidic residues" evidence="3">
    <location>
        <begin position="517"/>
        <end position="526"/>
    </location>
</feature>
<dbReference type="InterPro" id="IPR051876">
    <property type="entry name" value="ODA-DC/CCD"/>
</dbReference>
<dbReference type="PANTHER" id="PTHR21694">
    <property type="entry name" value="COILED-COIL DOMAIN-CONTAINING PROTEIN 63"/>
    <property type="match status" value="1"/>
</dbReference>
<feature type="compositionally biased region" description="Basic residues" evidence="3">
    <location>
        <begin position="548"/>
        <end position="560"/>
    </location>
</feature>
<feature type="region of interest" description="Disordered" evidence="3">
    <location>
        <begin position="493"/>
        <end position="560"/>
    </location>
</feature>
<dbReference type="OrthoDB" id="6766775at2759"/>
<protein>
    <recommendedName>
        <fullName evidence="4">ODAD1 central coiled coil region domain-containing protein</fullName>
    </recommendedName>
</protein>
<dbReference type="EMBL" id="CCKQ01000493">
    <property type="protein sequence ID" value="CDW71567.1"/>
    <property type="molecule type" value="Genomic_DNA"/>
</dbReference>
<dbReference type="AlphaFoldDB" id="A0A077ZNL7"/>
<dbReference type="Pfam" id="PF21773">
    <property type="entry name" value="ODAD1_CC"/>
    <property type="match status" value="1"/>
</dbReference>
<evidence type="ECO:0000256" key="3">
    <source>
        <dbReference type="SAM" id="MobiDB-lite"/>
    </source>
</evidence>
<gene>
    <name evidence="5" type="primary">Contig13968.g14904</name>
    <name evidence="5" type="ORF">STYLEM_514</name>
</gene>
<reference evidence="5 6" key="1">
    <citation type="submission" date="2014-06" db="EMBL/GenBank/DDBJ databases">
        <authorList>
            <person name="Swart Estienne"/>
        </authorList>
    </citation>
    <scope>NUCLEOTIDE SEQUENCE [LARGE SCALE GENOMIC DNA]</scope>
    <source>
        <strain evidence="5 6">130c</strain>
    </source>
</reference>
<dbReference type="PANTHER" id="PTHR21694:SF18">
    <property type="entry name" value="COILED-COIL DOMAIN-CONTAINING PROTEIN 63"/>
    <property type="match status" value="1"/>
</dbReference>
<evidence type="ECO:0000313" key="5">
    <source>
        <dbReference type="EMBL" id="CDW71567.1"/>
    </source>
</evidence>
<evidence type="ECO:0000256" key="1">
    <source>
        <dbReference type="ARBA" id="ARBA00023054"/>
    </source>
</evidence>
<dbReference type="Proteomes" id="UP000039865">
    <property type="component" value="Unassembled WGS sequence"/>
</dbReference>
<keyword evidence="1 2" id="KW-0175">Coiled coil</keyword>
<keyword evidence="6" id="KW-1185">Reference proteome</keyword>
<accession>A0A077ZNL7</accession>
<sequence length="560" mass="65120">MNGKGKTAEGDGLTPQEEYVDLQRKYKNIENDRKTYNDETQAQLKKQKNMIEKLQKENQLLKEELQSQNNHLAKSKTTQQSQKNITDIAEEIKQIKERIEEEKRSQDEMDEDIQTLQQEIIDQKRKQKGVNGTQERHSQLGKQIKILENRLDKANQKFNEAIAHNKQLRESIDSLRRERVIFDNIYRKLEKELHNKRKDMANIIEIANSAYEERDRAQEKLAMLIQQAEREKTEFEKEMQQVSNLIEKDKQMRDLMKLKETEKSELERITLNKSEAILGNSAAFDEKRKSKMMWSAQKDKIQTTVTLEKAESYEEAFAKIEAATGIHDIDVLVKNFIQAEEKNFALFKFVNELSNEIENLEQQINEMSIEIERNRGQGSSTDHQRKKALKDLEEKLSKTEMKAEQLGLEYGQAQTKVNSIKSSIENIFNVIQCDQKAHQELLGTQGVTESNMMTYMGIIEQRINEILQCYAYIQQQRQFDNNDLDGNNEAFNFGGVGPNVAPTHGPLRIEPPSFGEELSDDDLSDEASEKPLGIEEFKQRVENSKRNENKKKKNKTGLKR</sequence>
<evidence type="ECO:0000256" key="2">
    <source>
        <dbReference type="SAM" id="Coils"/>
    </source>
</evidence>
<name>A0A077ZNL7_STYLE</name>